<dbReference type="PROSITE" id="PS01109">
    <property type="entry name" value="RIBOSOMAL_L10"/>
    <property type="match status" value="1"/>
</dbReference>
<comment type="caution">
    <text evidence="6">The sequence shown here is derived from an EMBL/GenBank/DDBJ whole genome shotgun (WGS) entry which is preliminary data.</text>
</comment>
<gene>
    <name evidence="5" type="primary">rplJ</name>
    <name evidence="6" type="ORF">UR67_C0006G0033</name>
</gene>
<comment type="function">
    <text evidence="5">Forms part of the ribosomal stalk, playing a central role in the interaction of the ribosome with GTP-bound translation factors.</text>
</comment>
<dbReference type="Gene3D" id="3.30.70.1730">
    <property type="match status" value="1"/>
</dbReference>
<keyword evidence="2 5" id="KW-0689">Ribosomal protein</keyword>
<dbReference type="AlphaFoldDB" id="A0A0G0C061"/>
<comment type="similarity">
    <text evidence="1 5">Belongs to the universal ribosomal protein uL10 family.</text>
</comment>
<evidence type="ECO:0000313" key="6">
    <source>
        <dbReference type="EMBL" id="KKP69466.1"/>
    </source>
</evidence>
<evidence type="ECO:0000256" key="2">
    <source>
        <dbReference type="ARBA" id="ARBA00022980"/>
    </source>
</evidence>
<name>A0A0G0C061_UNCC3</name>
<sequence length="174" mass="19514">MPNQANQKAVEQLNSKIGKSKAVYLTDYKGLSVNKIQELRKRLLNTESELQVTKNTLLKISLEKNGIKPTQEIEGPTATLFAYGDEITPLKIIIDFAKDNDSFPQLKFGVLAKDLLTIDQLKQLSALPNKQTLLTQFVGLLQSPLSNLVYGLNYHLISFVNVVNNIKNQKETKN</sequence>
<dbReference type="CDD" id="cd05797">
    <property type="entry name" value="Ribosomal_L10"/>
    <property type="match status" value="1"/>
</dbReference>
<protein>
    <recommendedName>
        <fullName evidence="4 5">Large ribosomal subunit protein uL10</fullName>
    </recommendedName>
</protein>
<dbReference type="InterPro" id="IPR002363">
    <property type="entry name" value="Ribosomal_uL10_CS_bac"/>
</dbReference>
<evidence type="ECO:0000256" key="4">
    <source>
        <dbReference type="ARBA" id="ARBA00035202"/>
    </source>
</evidence>
<dbReference type="NCBIfam" id="NF000955">
    <property type="entry name" value="PRK00099.1-1"/>
    <property type="match status" value="1"/>
</dbReference>
<evidence type="ECO:0000313" key="7">
    <source>
        <dbReference type="Proteomes" id="UP000034581"/>
    </source>
</evidence>
<comment type="subunit">
    <text evidence="5">Part of the ribosomal stalk of the 50S ribosomal subunit. The N-terminus interacts with L11 and the large rRNA to form the base of the stalk. The C-terminus forms an elongated spine to which L12 dimers bind in a sequential fashion forming a multimeric L10(L12)X complex.</text>
</comment>
<reference evidence="6 7" key="1">
    <citation type="journal article" date="2015" name="Nature">
        <title>rRNA introns, odd ribosomes, and small enigmatic genomes across a large radiation of phyla.</title>
        <authorList>
            <person name="Brown C.T."/>
            <person name="Hug L.A."/>
            <person name="Thomas B.C."/>
            <person name="Sharon I."/>
            <person name="Castelle C.J."/>
            <person name="Singh A."/>
            <person name="Wilkins M.J."/>
            <person name="Williams K.H."/>
            <person name="Banfield J.F."/>
        </authorList>
    </citation>
    <scope>NUCLEOTIDE SEQUENCE [LARGE SCALE GENOMIC DNA]</scope>
</reference>
<dbReference type="PANTHER" id="PTHR11560">
    <property type="entry name" value="39S RIBOSOMAL PROTEIN L10, MITOCHONDRIAL"/>
    <property type="match status" value="1"/>
</dbReference>
<keyword evidence="5" id="KW-0694">RNA-binding</keyword>
<dbReference type="EMBL" id="LBQB01000006">
    <property type="protein sequence ID" value="KKP69466.1"/>
    <property type="molecule type" value="Genomic_DNA"/>
</dbReference>
<dbReference type="InterPro" id="IPR001790">
    <property type="entry name" value="Ribosomal_uL10"/>
</dbReference>
<dbReference type="GO" id="GO:0006412">
    <property type="term" value="P:translation"/>
    <property type="evidence" value="ECO:0007669"/>
    <property type="project" value="UniProtKB-UniRule"/>
</dbReference>
<accession>A0A0G0C061</accession>
<keyword evidence="3 5" id="KW-0687">Ribonucleoprotein</keyword>
<dbReference type="HAMAP" id="MF_00362">
    <property type="entry name" value="Ribosomal_uL10"/>
    <property type="match status" value="1"/>
</dbReference>
<dbReference type="GO" id="GO:0015934">
    <property type="term" value="C:large ribosomal subunit"/>
    <property type="evidence" value="ECO:0007669"/>
    <property type="project" value="InterPro"/>
</dbReference>
<dbReference type="InterPro" id="IPR022973">
    <property type="entry name" value="Ribosomal_uL10_bac"/>
</dbReference>
<dbReference type="STRING" id="1618350.UR67_C0006G0033"/>
<evidence type="ECO:0000256" key="5">
    <source>
        <dbReference type="HAMAP-Rule" id="MF_00362"/>
    </source>
</evidence>
<organism evidence="6 7">
    <name type="scientific">candidate division CPR3 bacterium GW2011_GWF2_35_18</name>
    <dbReference type="NCBI Taxonomy" id="1618350"/>
    <lineage>
        <taxon>Bacteria</taxon>
        <taxon>Bacteria division CPR3</taxon>
    </lineage>
</organism>
<dbReference type="GO" id="GO:0070180">
    <property type="term" value="F:large ribosomal subunit rRNA binding"/>
    <property type="evidence" value="ECO:0007669"/>
    <property type="project" value="UniProtKB-UniRule"/>
</dbReference>
<proteinExistence type="inferred from homology"/>
<dbReference type="InterPro" id="IPR043141">
    <property type="entry name" value="Ribosomal_uL10-like_sf"/>
</dbReference>
<dbReference type="Pfam" id="PF00466">
    <property type="entry name" value="Ribosomal_L10"/>
    <property type="match status" value="1"/>
</dbReference>
<dbReference type="InterPro" id="IPR047865">
    <property type="entry name" value="Ribosomal_uL10_bac_type"/>
</dbReference>
<dbReference type="Proteomes" id="UP000034581">
    <property type="component" value="Unassembled WGS sequence"/>
</dbReference>
<evidence type="ECO:0000256" key="3">
    <source>
        <dbReference type="ARBA" id="ARBA00023274"/>
    </source>
</evidence>
<keyword evidence="5" id="KW-0699">rRNA-binding</keyword>
<dbReference type="GO" id="GO:0003735">
    <property type="term" value="F:structural constituent of ribosome"/>
    <property type="evidence" value="ECO:0007669"/>
    <property type="project" value="InterPro"/>
</dbReference>
<dbReference type="SUPFAM" id="SSF160369">
    <property type="entry name" value="Ribosomal protein L10-like"/>
    <property type="match status" value="1"/>
</dbReference>
<dbReference type="Gene3D" id="6.10.250.290">
    <property type="match status" value="1"/>
</dbReference>
<evidence type="ECO:0000256" key="1">
    <source>
        <dbReference type="ARBA" id="ARBA00008889"/>
    </source>
</evidence>